<dbReference type="Proteomes" id="UP000245207">
    <property type="component" value="Unassembled WGS sequence"/>
</dbReference>
<name>A0A2U1KTF1_ARTAN</name>
<keyword evidence="1" id="KW-0472">Membrane</keyword>
<keyword evidence="1" id="KW-1133">Transmembrane helix</keyword>
<dbReference type="GO" id="GO:0016740">
    <property type="term" value="F:transferase activity"/>
    <property type="evidence" value="ECO:0007669"/>
    <property type="project" value="UniProtKB-KW"/>
</dbReference>
<dbReference type="AlphaFoldDB" id="A0A2U1KTF1"/>
<proteinExistence type="predicted"/>
<gene>
    <name evidence="2" type="ORF">CTI12_AA566680</name>
</gene>
<dbReference type="STRING" id="35608.A0A2U1KTF1"/>
<dbReference type="EMBL" id="PKPP01014132">
    <property type="protein sequence ID" value="PWA40026.1"/>
    <property type="molecule type" value="Genomic_DNA"/>
</dbReference>
<evidence type="ECO:0000313" key="2">
    <source>
        <dbReference type="EMBL" id="PWA40026.1"/>
    </source>
</evidence>
<feature type="transmembrane region" description="Helical" evidence="1">
    <location>
        <begin position="106"/>
        <end position="126"/>
    </location>
</feature>
<reference evidence="2 3" key="1">
    <citation type="journal article" date="2018" name="Mol. Plant">
        <title>The genome of Artemisia annua provides insight into the evolution of Asteraceae family and artemisinin biosynthesis.</title>
        <authorList>
            <person name="Shen Q."/>
            <person name="Zhang L."/>
            <person name="Liao Z."/>
            <person name="Wang S."/>
            <person name="Yan T."/>
            <person name="Shi P."/>
            <person name="Liu M."/>
            <person name="Fu X."/>
            <person name="Pan Q."/>
            <person name="Wang Y."/>
            <person name="Lv Z."/>
            <person name="Lu X."/>
            <person name="Zhang F."/>
            <person name="Jiang W."/>
            <person name="Ma Y."/>
            <person name="Chen M."/>
            <person name="Hao X."/>
            <person name="Li L."/>
            <person name="Tang Y."/>
            <person name="Lv G."/>
            <person name="Zhou Y."/>
            <person name="Sun X."/>
            <person name="Brodelius P.E."/>
            <person name="Rose J.K.C."/>
            <person name="Tang K."/>
        </authorList>
    </citation>
    <scope>NUCLEOTIDE SEQUENCE [LARGE SCALE GENOMIC DNA]</scope>
    <source>
        <strain evidence="3">cv. Huhao1</strain>
        <tissue evidence="2">Leaf</tissue>
    </source>
</reference>
<keyword evidence="1" id="KW-0812">Transmembrane</keyword>
<feature type="transmembrane region" description="Helical" evidence="1">
    <location>
        <begin position="6"/>
        <end position="29"/>
    </location>
</feature>
<protein>
    <submittedName>
        <fullName evidence="2">Glycosyl transferase, family 8, nucleotide-diphospho-sugar transferase</fullName>
    </submittedName>
</protein>
<comment type="caution">
    <text evidence="2">The sequence shown here is derived from an EMBL/GenBank/DDBJ whole genome shotgun (WGS) entry which is preliminary data.</text>
</comment>
<sequence length="158" mass="17856">MVFAFLGGVSILVCFDVGIVSLGFGLSVVPRQVKPWTSLILMYELIFTILFLMFGCYFHMIYKWGKMVANQTRNPHPGASDYDSEKAIHVIKGYLVMSLHDTRVRMALLVVTTPLAPDIFGITTFFKPLDQSYKALKLEIHKDQGTYVPYVANQISNQ</sequence>
<evidence type="ECO:0000313" key="3">
    <source>
        <dbReference type="Proteomes" id="UP000245207"/>
    </source>
</evidence>
<keyword evidence="2" id="KW-0808">Transferase</keyword>
<organism evidence="2 3">
    <name type="scientific">Artemisia annua</name>
    <name type="common">Sweet wormwood</name>
    <dbReference type="NCBI Taxonomy" id="35608"/>
    <lineage>
        <taxon>Eukaryota</taxon>
        <taxon>Viridiplantae</taxon>
        <taxon>Streptophyta</taxon>
        <taxon>Embryophyta</taxon>
        <taxon>Tracheophyta</taxon>
        <taxon>Spermatophyta</taxon>
        <taxon>Magnoliopsida</taxon>
        <taxon>eudicotyledons</taxon>
        <taxon>Gunneridae</taxon>
        <taxon>Pentapetalae</taxon>
        <taxon>asterids</taxon>
        <taxon>campanulids</taxon>
        <taxon>Asterales</taxon>
        <taxon>Asteraceae</taxon>
        <taxon>Asteroideae</taxon>
        <taxon>Anthemideae</taxon>
        <taxon>Artemisiinae</taxon>
        <taxon>Artemisia</taxon>
    </lineage>
</organism>
<keyword evidence="3" id="KW-1185">Reference proteome</keyword>
<evidence type="ECO:0000256" key="1">
    <source>
        <dbReference type="SAM" id="Phobius"/>
    </source>
</evidence>
<accession>A0A2U1KTF1</accession>
<feature type="transmembrane region" description="Helical" evidence="1">
    <location>
        <begin position="41"/>
        <end position="62"/>
    </location>
</feature>